<protein>
    <submittedName>
        <fullName evidence="8">MFS transporter</fullName>
    </submittedName>
</protein>
<sequence>MTAPEGADGLPPAQRWRAVLVLVLGLVLAVIDTSIVNMALPAIAREMQAPASQAIWVVNAYQIAVLVMLLPLASLGDRLGYRRVYLVGMVLFVLASLAAALATSVVTLALARGVQGLGAAGVLSVNTALVRLVYPRHRLGRGIALNSMVVAASTMAGPAVAAGILSVASWPWLFVINLPLGAITVWLGRRALPANPPPAGDQGRIAPLDVVLNVLMFALLFLAVEQLGVRGSAPGAPPLRGWVLLAAGALVGVVYLRRQARQAAPLLAVDLLRLPVFALSMLSSIGAFSAQMLGSLALPFLLLEVQGRSPMDAGLLLTSWPIATVLVAPVAGRLIGRFPAGWLGGAGMVIFAAGLMLMAALPADASGAQLFWRMALCGGGFALFQAPNNHTIVTTAPLHRSGAASGMLGTARQTGQILGAVLLAAIFSIWPQHDGFSESVALWVAGGLALLAGVSSSLRVRAGGGPDAGGSGAGPLRQVG</sequence>
<dbReference type="Gene3D" id="1.20.1250.20">
    <property type="entry name" value="MFS general substrate transporter like domains"/>
    <property type="match status" value="1"/>
</dbReference>
<feature type="transmembrane region" description="Helical" evidence="6">
    <location>
        <begin position="19"/>
        <end position="42"/>
    </location>
</feature>
<feature type="transmembrane region" description="Helical" evidence="6">
    <location>
        <begin position="208"/>
        <end position="227"/>
    </location>
</feature>
<dbReference type="CDD" id="cd17321">
    <property type="entry name" value="MFS_MMR_MDR_like"/>
    <property type="match status" value="1"/>
</dbReference>
<feature type="transmembrane region" description="Helical" evidence="6">
    <location>
        <begin position="342"/>
        <end position="361"/>
    </location>
</feature>
<dbReference type="Proteomes" id="UP001156903">
    <property type="component" value="Unassembled WGS sequence"/>
</dbReference>
<feature type="transmembrane region" description="Helical" evidence="6">
    <location>
        <begin position="314"/>
        <end position="335"/>
    </location>
</feature>
<comment type="subcellular location">
    <subcellularLocation>
        <location evidence="1">Membrane</location>
        <topology evidence="1">Multi-pass membrane protein</topology>
    </subcellularLocation>
</comment>
<evidence type="ECO:0000256" key="4">
    <source>
        <dbReference type="ARBA" id="ARBA00022989"/>
    </source>
</evidence>
<dbReference type="SUPFAM" id="SSF103473">
    <property type="entry name" value="MFS general substrate transporter"/>
    <property type="match status" value="1"/>
</dbReference>
<evidence type="ECO:0000256" key="1">
    <source>
        <dbReference type="ARBA" id="ARBA00004141"/>
    </source>
</evidence>
<dbReference type="PROSITE" id="PS50850">
    <property type="entry name" value="MFS"/>
    <property type="match status" value="1"/>
</dbReference>
<accession>A0ABQ6C7A5</accession>
<feature type="transmembrane region" description="Helical" evidence="6">
    <location>
        <begin position="116"/>
        <end position="134"/>
    </location>
</feature>
<reference evidence="9" key="1">
    <citation type="journal article" date="2019" name="Int. J. Syst. Evol. Microbiol.">
        <title>The Global Catalogue of Microorganisms (GCM) 10K type strain sequencing project: providing services to taxonomists for standard genome sequencing and annotation.</title>
        <authorList>
            <consortium name="The Broad Institute Genomics Platform"/>
            <consortium name="The Broad Institute Genome Sequencing Center for Infectious Disease"/>
            <person name="Wu L."/>
            <person name="Ma J."/>
        </authorList>
    </citation>
    <scope>NUCLEOTIDE SEQUENCE [LARGE SCALE GENOMIC DNA]</scope>
    <source>
        <strain evidence="9">NBRC 109341</strain>
    </source>
</reference>
<feature type="transmembrane region" description="Helical" evidence="6">
    <location>
        <begin position="417"/>
        <end position="433"/>
    </location>
</feature>
<dbReference type="InterPro" id="IPR036259">
    <property type="entry name" value="MFS_trans_sf"/>
</dbReference>
<feature type="domain" description="Major facilitator superfamily (MFS) profile" evidence="7">
    <location>
        <begin position="18"/>
        <end position="464"/>
    </location>
</feature>
<keyword evidence="5 6" id="KW-0472">Membrane</keyword>
<name>A0ABQ6C7A5_9BURK</name>
<dbReference type="RefSeq" id="WP_284308705.1">
    <property type="nucleotide sequence ID" value="NZ_BSPB01000037.1"/>
</dbReference>
<evidence type="ECO:0000313" key="9">
    <source>
        <dbReference type="Proteomes" id="UP001156903"/>
    </source>
</evidence>
<dbReference type="Pfam" id="PF07690">
    <property type="entry name" value="MFS_1"/>
    <property type="match status" value="1"/>
</dbReference>
<evidence type="ECO:0000256" key="5">
    <source>
        <dbReference type="ARBA" id="ARBA00023136"/>
    </source>
</evidence>
<dbReference type="PANTHER" id="PTHR42718:SF9">
    <property type="entry name" value="MAJOR FACILITATOR SUPERFAMILY MULTIDRUG TRANSPORTER MFSC"/>
    <property type="match status" value="1"/>
</dbReference>
<dbReference type="InterPro" id="IPR011701">
    <property type="entry name" value="MFS"/>
</dbReference>
<feature type="transmembrane region" description="Helical" evidence="6">
    <location>
        <begin position="54"/>
        <end position="72"/>
    </location>
</feature>
<feature type="transmembrane region" description="Helical" evidence="6">
    <location>
        <begin position="84"/>
        <end position="110"/>
    </location>
</feature>
<keyword evidence="2" id="KW-0813">Transport</keyword>
<evidence type="ECO:0000256" key="6">
    <source>
        <dbReference type="SAM" id="Phobius"/>
    </source>
</evidence>
<feature type="transmembrane region" description="Helical" evidence="6">
    <location>
        <begin position="143"/>
        <end position="164"/>
    </location>
</feature>
<evidence type="ECO:0000313" key="8">
    <source>
        <dbReference type="EMBL" id="GLS15890.1"/>
    </source>
</evidence>
<feature type="transmembrane region" description="Helical" evidence="6">
    <location>
        <begin position="367"/>
        <end position="384"/>
    </location>
</feature>
<dbReference type="Gene3D" id="1.20.1720.10">
    <property type="entry name" value="Multidrug resistance protein D"/>
    <property type="match status" value="1"/>
</dbReference>
<evidence type="ECO:0000259" key="7">
    <source>
        <dbReference type="PROSITE" id="PS50850"/>
    </source>
</evidence>
<comment type="caution">
    <text evidence="8">The sequence shown here is derived from an EMBL/GenBank/DDBJ whole genome shotgun (WGS) entry which is preliminary data.</text>
</comment>
<dbReference type="InterPro" id="IPR020846">
    <property type="entry name" value="MFS_dom"/>
</dbReference>
<dbReference type="PANTHER" id="PTHR42718">
    <property type="entry name" value="MAJOR FACILITATOR SUPERFAMILY MULTIDRUG TRANSPORTER MFSC"/>
    <property type="match status" value="1"/>
</dbReference>
<feature type="transmembrane region" description="Helical" evidence="6">
    <location>
        <begin position="276"/>
        <end position="302"/>
    </location>
</feature>
<feature type="transmembrane region" description="Helical" evidence="6">
    <location>
        <begin position="439"/>
        <end position="458"/>
    </location>
</feature>
<feature type="transmembrane region" description="Helical" evidence="6">
    <location>
        <begin position="170"/>
        <end position="188"/>
    </location>
</feature>
<feature type="transmembrane region" description="Helical" evidence="6">
    <location>
        <begin position="239"/>
        <end position="256"/>
    </location>
</feature>
<evidence type="ECO:0000256" key="2">
    <source>
        <dbReference type="ARBA" id="ARBA00022448"/>
    </source>
</evidence>
<organism evidence="8 9">
    <name type="scientific">Hydrogenophaga electricum</name>
    <dbReference type="NCBI Taxonomy" id="1230953"/>
    <lineage>
        <taxon>Bacteria</taxon>
        <taxon>Pseudomonadati</taxon>
        <taxon>Pseudomonadota</taxon>
        <taxon>Betaproteobacteria</taxon>
        <taxon>Burkholderiales</taxon>
        <taxon>Comamonadaceae</taxon>
        <taxon>Hydrogenophaga</taxon>
    </lineage>
</organism>
<gene>
    <name evidence="8" type="ORF">GCM10007935_33270</name>
</gene>
<evidence type="ECO:0000256" key="3">
    <source>
        <dbReference type="ARBA" id="ARBA00022692"/>
    </source>
</evidence>
<keyword evidence="9" id="KW-1185">Reference proteome</keyword>
<keyword evidence="3 6" id="KW-0812">Transmembrane</keyword>
<proteinExistence type="predicted"/>
<keyword evidence="4 6" id="KW-1133">Transmembrane helix</keyword>
<dbReference type="EMBL" id="BSPB01000037">
    <property type="protein sequence ID" value="GLS15890.1"/>
    <property type="molecule type" value="Genomic_DNA"/>
</dbReference>